<dbReference type="GO" id="GO:0004650">
    <property type="term" value="F:polygalacturonase activity"/>
    <property type="evidence" value="ECO:0007669"/>
    <property type="project" value="InterPro"/>
</dbReference>
<dbReference type="Pfam" id="PF00295">
    <property type="entry name" value="Glyco_hydro_28"/>
    <property type="match status" value="1"/>
</dbReference>
<protein>
    <submittedName>
        <fullName evidence="6">Polygalacturonase</fullName>
    </submittedName>
</protein>
<dbReference type="HOGENOM" id="CLU_016031_0_1_11"/>
<dbReference type="OrthoDB" id="3196343at2"/>
<feature type="chain" id="PRO_5030005416" evidence="5">
    <location>
        <begin position="29"/>
        <end position="505"/>
    </location>
</feature>
<evidence type="ECO:0000313" key="7">
    <source>
        <dbReference type="Proteomes" id="UP000032604"/>
    </source>
</evidence>
<evidence type="ECO:0000256" key="1">
    <source>
        <dbReference type="ARBA" id="ARBA00008834"/>
    </source>
</evidence>
<dbReference type="EMBL" id="CP011043">
    <property type="protein sequence ID" value="AJW80211.1"/>
    <property type="molecule type" value="Genomic_DNA"/>
</dbReference>
<evidence type="ECO:0000256" key="2">
    <source>
        <dbReference type="ARBA" id="ARBA00022801"/>
    </source>
</evidence>
<dbReference type="InterPro" id="IPR000743">
    <property type="entry name" value="Glyco_hydro_28"/>
</dbReference>
<reference evidence="6 7" key="1">
    <citation type="journal article" date="2015" name="Genome Announc.">
        <title>Complete Genome Sequence of Clavibacter michiganensis subsp. insidiosus R1-1 Using PacBio Single-Molecule Real-Time Technology.</title>
        <authorList>
            <person name="Lu Y."/>
            <person name="Samac D.A."/>
            <person name="Glazebrook J."/>
            <person name="Ishimaru C.A."/>
        </authorList>
    </citation>
    <scope>NUCLEOTIDE SEQUENCE [LARGE SCALE GENOMIC DNA]</scope>
    <source>
        <strain evidence="6 7">R1-1</strain>
    </source>
</reference>
<name>A0A0D5CKN8_9MICO</name>
<dbReference type="RefSeq" id="WP_045529940.1">
    <property type="nucleotide sequence ID" value="NZ_CP011043.1"/>
</dbReference>
<dbReference type="KEGG" id="cmh:VO01_14785"/>
<keyword evidence="2 4" id="KW-0378">Hydrolase</keyword>
<accession>A0A0D5CKN8</accession>
<sequence>MGLASHRLPTALAGCLLLVLGAATPAAASPAAASPAAETAASAASIASSADAAGSAVHGDRRVVREPVAPTTTCATVPAQVPMSGRQASAADEAHAPDTARIQAALDRCAGSGGAVLLAASSTTAAFLSAPVTVRVGEVLVLAPSVVLHASRNAADYQVAGRGKCGTIAGAGDGCRPFLDLSSRSGIDSSTAPGMSQGRIDGRGDLPILGQAISWWQLAASAKQAGKQNVPRLVVATRADEVTLHDVDLVDSPGTHVSFDHGDGFTVWGVRIRTPAGARNTDGIDPAGATDVTIARSWISAGDDGIALKAGTEASTHISVLDDHLFGTHGVAIGSETMAGVSDVLVAGVTVSGRDAFGALSVAAGGVRIKSSAESGGLVQDVEYRDVCVDEVKYPLVFDPSYSEKVGSSIPSFTRIVVDGFRATRSLHLASSALEGFDAAHPLGLELRRTSVDAARVDMAVADITTAGATFGGVPLASPRPDVRVTAGPDAGAPPTCAFPAFPTL</sequence>
<dbReference type="SUPFAM" id="SSF51126">
    <property type="entry name" value="Pectin lyase-like"/>
    <property type="match status" value="1"/>
</dbReference>
<feature type="signal peptide" evidence="5">
    <location>
        <begin position="1"/>
        <end position="28"/>
    </location>
</feature>
<evidence type="ECO:0000256" key="4">
    <source>
        <dbReference type="RuleBase" id="RU361169"/>
    </source>
</evidence>
<dbReference type="InterPro" id="IPR051801">
    <property type="entry name" value="GH28_Enzymes"/>
</dbReference>
<dbReference type="PANTHER" id="PTHR31339">
    <property type="entry name" value="PECTIN LYASE-RELATED"/>
    <property type="match status" value="1"/>
</dbReference>
<keyword evidence="5" id="KW-0732">Signal</keyword>
<proteinExistence type="inferred from homology"/>
<dbReference type="InterPro" id="IPR011050">
    <property type="entry name" value="Pectin_lyase_fold/virulence"/>
</dbReference>
<dbReference type="InterPro" id="IPR012334">
    <property type="entry name" value="Pectin_lyas_fold"/>
</dbReference>
<dbReference type="PANTHER" id="PTHR31339:SF9">
    <property type="entry name" value="PLASMIN AND FIBRONECTIN-BINDING PROTEIN A"/>
    <property type="match status" value="1"/>
</dbReference>
<evidence type="ECO:0000313" key="6">
    <source>
        <dbReference type="EMBL" id="AJW80211.1"/>
    </source>
</evidence>
<organism evidence="6 7">
    <name type="scientific">Clavibacter michiganensis subsp. insidiosus</name>
    <dbReference type="NCBI Taxonomy" id="33014"/>
    <lineage>
        <taxon>Bacteria</taxon>
        <taxon>Bacillati</taxon>
        <taxon>Actinomycetota</taxon>
        <taxon>Actinomycetes</taxon>
        <taxon>Micrococcales</taxon>
        <taxon>Microbacteriaceae</taxon>
        <taxon>Clavibacter</taxon>
    </lineage>
</organism>
<dbReference type="AlphaFoldDB" id="A0A0D5CKN8"/>
<dbReference type="Proteomes" id="UP000032604">
    <property type="component" value="Chromosome"/>
</dbReference>
<dbReference type="PATRIC" id="fig|33014.5.peg.3048"/>
<dbReference type="Gene3D" id="2.160.20.10">
    <property type="entry name" value="Single-stranded right-handed beta-helix, Pectin lyase-like"/>
    <property type="match status" value="1"/>
</dbReference>
<evidence type="ECO:0000256" key="3">
    <source>
        <dbReference type="ARBA" id="ARBA00023295"/>
    </source>
</evidence>
<keyword evidence="3 4" id="KW-0326">Glycosidase</keyword>
<comment type="similarity">
    <text evidence="1 4">Belongs to the glycosyl hydrolase 28 family.</text>
</comment>
<evidence type="ECO:0000256" key="5">
    <source>
        <dbReference type="SAM" id="SignalP"/>
    </source>
</evidence>
<gene>
    <name evidence="6" type="ORF">VO01_14785</name>
</gene>
<dbReference type="GO" id="GO:0005975">
    <property type="term" value="P:carbohydrate metabolic process"/>
    <property type="evidence" value="ECO:0007669"/>
    <property type="project" value="InterPro"/>
</dbReference>